<feature type="compositionally biased region" description="Low complexity" evidence="1">
    <location>
        <begin position="222"/>
        <end position="244"/>
    </location>
</feature>
<dbReference type="AlphaFoldDB" id="A0A7R9A4T4"/>
<dbReference type="OrthoDB" id="1918044at2759"/>
<reference evidence="3" key="1">
    <citation type="submission" date="2020-11" db="EMBL/GenBank/DDBJ databases">
        <authorList>
            <person name="Tran Van P."/>
        </authorList>
    </citation>
    <scope>NUCLEOTIDE SEQUENCE</scope>
</reference>
<name>A0A7R9A4T4_9CRUS</name>
<keyword evidence="2" id="KW-0812">Transmembrane</keyword>
<feature type="region of interest" description="Disordered" evidence="1">
    <location>
        <begin position="222"/>
        <end position="253"/>
    </location>
</feature>
<keyword evidence="4" id="KW-1185">Reference proteome</keyword>
<organism evidence="3">
    <name type="scientific">Darwinula stevensoni</name>
    <dbReference type="NCBI Taxonomy" id="69355"/>
    <lineage>
        <taxon>Eukaryota</taxon>
        <taxon>Metazoa</taxon>
        <taxon>Ecdysozoa</taxon>
        <taxon>Arthropoda</taxon>
        <taxon>Crustacea</taxon>
        <taxon>Oligostraca</taxon>
        <taxon>Ostracoda</taxon>
        <taxon>Podocopa</taxon>
        <taxon>Podocopida</taxon>
        <taxon>Darwinulocopina</taxon>
        <taxon>Darwinuloidea</taxon>
        <taxon>Darwinulidae</taxon>
        <taxon>Darwinula</taxon>
    </lineage>
</organism>
<keyword evidence="2" id="KW-0472">Membrane</keyword>
<feature type="transmembrane region" description="Helical" evidence="2">
    <location>
        <begin position="427"/>
        <end position="449"/>
    </location>
</feature>
<proteinExistence type="predicted"/>
<sequence length="620" mass="69033">MSYTDSESVCQRTMSDDPDIEASLNAELGIGINENHFSQPEGWFGLTSEEELQLAINRCKDLILETPEKSERRSLLVKKLVQLRLRLQELQDGVVLPPETKLVLGHRMEKQNSIRTGHLYCEHCCHLIWGLVSHCMQDLNDVVNGTLVEWLESVCGKFQSHIMQECEGCHGRGHIYMQDSNYEFLDMRDTSKSSETVHLVHSHIDNIEKVLQKIRTKSLTQLPLQQSLPNGRRTNSKRSSSSTSHALMKTHAGIERDGNSELGMLISELQDNGDPIIMAWLPTDEDVTSWGYLEPKGRATARRLALFLVNLGKNVTTRTTRAKAGVETASATMCDCKLAYAMCNCPSEPPLGFSGVGISRGEGDCTCGGRPACTCPCAIQYRSKQSTEQSALVFTMPENGDCCSYDGKHKDYTFPCDATHVPRAVPMYWLTLVLATDVGLLATSAIGRFGTSRCQCSKKNMLNEEKEKKYHVNGARAAKLACCALCVGLLALFLSVVALMLLHAHHKTIEIEQIVRHWNPSEGVQALSGLVDIEGHPICPPNTMLHIKRNPDDTEDLSPQLAPPIEEPPLSTSFVKNPMLISTEQAMKPAYFSRFLKSMLRDESHEDDAYSQQNMDDTYS</sequence>
<gene>
    <name evidence="3" type="ORF">DSTB1V02_LOCUS3230</name>
</gene>
<feature type="transmembrane region" description="Helical" evidence="2">
    <location>
        <begin position="477"/>
        <end position="502"/>
    </location>
</feature>
<evidence type="ECO:0000256" key="1">
    <source>
        <dbReference type="SAM" id="MobiDB-lite"/>
    </source>
</evidence>
<protein>
    <submittedName>
        <fullName evidence="3">Uncharacterized protein</fullName>
    </submittedName>
</protein>
<accession>A0A7R9A4T4</accession>
<keyword evidence="2" id="KW-1133">Transmembrane helix</keyword>
<dbReference type="EMBL" id="CAJPEV010000404">
    <property type="protein sequence ID" value="CAG0884934.1"/>
    <property type="molecule type" value="Genomic_DNA"/>
</dbReference>
<feature type="region of interest" description="Disordered" evidence="1">
    <location>
        <begin position="549"/>
        <end position="568"/>
    </location>
</feature>
<evidence type="ECO:0000313" key="4">
    <source>
        <dbReference type="Proteomes" id="UP000677054"/>
    </source>
</evidence>
<evidence type="ECO:0000256" key="2">
    <source>
        <dbReference type="SAM" id="Phobius"/>
    </source>
</evidence>
<dbReference type="Proteomes" id="UP000677054">
    <property type="component" value="Unassembled WGS sequence"/>
</dbReference>
<dbReference type="EMBL" id="LR899921">
    <property type="protein sequence ID" value="CAD7243305.1"/>
    <property type="molecule type" value="Genomic_DNA"/>
</dbReference>
<evidence type="ECO:0000313" key="3">
    <source>
        <dbReference type="EMBL" id="CAD7243305.1"/>
    </source>
</evidence>